<accession>A0AAN9LN51</accession>
<dbReference type="EMBL" id="JAYMYQ010000004">
    <property type="protein sequence ID" value="KAK7338696.1"/>
    <property type="molecule type" value="Genomic_DNA"/>
</dbReference>
<name>A0AAN9LN51_CANGL</name>
<sequence>MIRGKLVLLGLWDKTGLCGNDQGQIGLHGLKYGLTYGAKALRRSRPLTASLVSFIANSFSRYKPLVFGARYSFFAKTMELLVVFHEQGWVSGVFKLRATRTGFWVPSHITNHGRNVINSKFISSILDVASRSLNMSLGQMRFFFFPREEDGLKETNSPPPELASGDF</sequence>
<proteinExistence type="predicted"/>
<reference evidence="1 2" key="1">
    <citation type="submission" date="2024-01" db="EMBL/GenBank/DDBJ databases">
        <title>The genomes of 5 underutilized Papilionoideae crops provide insights into root nodulation and disease resistanc.</title>
        <authorList>
            <person name="Jiang F."/>
        </authorList>
    </citation>
    <scope>NUCLEOTIDE SEQUENCE [LARGE SCALE GENOMIC DNA]</scope>
    <source>
        <strain evidence="1">LVBAO_FW01</strain>
        <tissue evidence="1">Leaves</tissue>
    </source>
</reference>
<dbReference type="Proteomes" id="UP001367508">
    <property type="component" value="Unassembled WGS sequence"/>
</dbReference>
<organism evidence="1 2">
    <name type="scientific">Canavalia gladiata</name>
    <name type="common">Sword bean</name>
    <name type="synonym">Dolichos gladiatus</name>
    <dbReference type="NCBI Taxonomy" id="3824"/>
    <lineage>
        <taxon>Eukaryota</taxon>
        <taxon>Viridiplantae</taxon>
        <taxon>Streptophyta</taxon>
        <taxon>Embryophyta</taxon>
        <taxon>Tracheophyta</taxon>
        <taxon>Spermatophyta</taxon>
        <taxon>Magnoliopsida</taxon>
        <taxon>eudicotyledons</taxon>
        <taxon>Gunneridae</taxon>
        <taxon>Pentapetalae</taxon>
        <taxon>rosids</taxon>
        <taxon>fabids</taxon>
        <taxon>Fabales</taxon>
        <taxon>Fabaceae</taxon>
        <taxon>Papilionoideae</taxon>
        <taxon>50 kb inversion clade</taxon>
        <taxon>NPAAA clade</taxon>
        <taxon>indigoferoid/millettioid clade</taxon>
        <taxon>Phaseoleae</taxon>
        <taxon>Canavalia</taxon>
    </lineage>
</organism>
<gene>
    <name evidence="1" type="ORF">VNO77_19323</name>
</gene>
<keyword evidence="2" id="KW-1185">Reference proteome</keyword>
<evidence type="ECO:0000313" key="1">
    <source>
        <dbReference type="EMBL" id="KAK7338696.1"/>
    </source>
</evidence>
<evidence type="ECO:0000313" key="2">
    <source>
        <dbReference type="Proteomes" id="UP001367508"/>
    </source>
</evidence>
<protein>
    <submittedName>
        <fullName evidence="1">Uncharacterized protein</fullName>
    </submittedName>
</protein>
<comment type="caution">
    <text evidence="1">The sequence shown here is derived from an EMBL/GenBank/DDBJ whole genome shotgun (WGS) entry which is preliminary data.</text>
</comment>
<dbReference type="AlphaFoldDB" id="A0AAN9LN51"/>